<evidence type="ECO:0000256" key="1">
    <source>
        <dbReference type="SAM" id="Phobius"/>
    </source>
</evidence>
<feature type="transmembrane region" description="Helical" evidence="1">
    <location>
        <begin position="20"/>
        <end position="37"/>
    </location>
</feature>
<keyword evidence="3" id="KW-1185">Reference proteome</keyword>
<protein>
    <submittedName>
        <fullName evidence="2">Uncharacterized protein</fullName>
    </submittedName>
</protein>
<reference evidence="2" key="1">
    <citation type="submission" date="2010-10" db="EMBL/GenBank/DDBJ databases">
        <authorList>
            <consortium name="US DOE Joint Genome Institute (JGI-PGF)"/>
            <person name="Lucas S."/>
            <person name="Copeland A."/>
            <person name="Lapidus A."/>
            <person name="Bruce D."/>
            <person name="Goodwin L."/>
            <person name="Pitluck S."/>
            <person name="Kyrpides N."/>
            <person name="Mavromatis K."/>
            <person name="Detter J.C."/>
            <person name="Han C."/>
            <person name="Land M."/>
            <person name="Hauser L."/>
            <person name="Markowitz V."/>
            <person name="Cheng J.-F."/>
            <person name="Hugenholtz P."/>
            <person name="Woyke T."/>
            <person name="Wu D."/>
            <person name="Pukall R."/>
            <person name="Wahrenburg C."/>
            <person name="Brambilla E."/>
            <person name="Klenk H.-P."/>
            <person name="Eisen J.A."/>
        </authorList>
    </citation>
    <scope>NUCLEOTIDE SEQUENCE [LARGE SCALE GENOMIC DNA]</scope>
    <source>
        <strain evidence="2">DSM 13965</strain>
    </source>
</reference>
<sequence length="45" mass="4904">MARHPAGLPPNSLGREGMPMAVRVIVVRLPGLLGRIFRRGRRGNA</sequence>
<accession>K6NXY6</accession>
<reference evidence="2" key="2">
    <citation type="submission" date="2012-10" db="EMBL/GenBank/DDBJ databases">
        <title>Improved high-quality draft of Thermaerobacter subterraneus C21, DSM 13965.</title>
        <authorList>
            <consortium name="DOE Joint Genome Institute"/>
            <person name="Eisen J."/>
            <person name="Huntemann M."/>
            <person name="Wei C.-L."/>
            <person name="Han J."/>
            <person name="Detter J.C."/>
            <person name="Han C."/>
            <person name="Tapia R."/>
            <person name="Chen A."/>
            <person name="Kyrpides N."/>
            <person name="Mavromatis K."/>
            <person name="Markowitz V."/>
            <person name="Szeto E."/>
            <person name="Ivanova N."/>
            <person name="Mikhailova N."/>
            <person name="Ovchinnikova G."/>
            <person name="Pagani I."/>
            <person name="Pati A."/>
            <person name="Goodwin L."/>
            <person name="Nordberg H.P."/>
            <person name="Cantor M.N."/>
            <person name="Hua S.X."/>
            <person name="Woyke T."/>
            <person name="Eisen J."/>
            <person name="Klenk H.-P."/>
        </authorList>
    </citation>
    <scope>NUCLEOTIDE SEQUENCE [LARGE SCALE GENOMIC DNA]</scope>
    <source>
        <strain evidence="2">DSM 13965</strain>
    </source>
</reference>
<dbReference type="STRING" id="867903.ThesuDRAFT_00327"/>
<organism evidence="2 3">
    <name type="scientific">Thermaerobacter subterraneus DSM 13965</name>
    <dbReference type="NCBI Taxonomy" id="867903"/>
    <lineage>
        <taxon>Bacteria</taxon>
        <taxon>Bacillati</taxon>
        <taxon>Bacillota</taxon>
        <taxon>Clostridia</taxon>
        <taxon>Eubacteriales</taxon>
        <taxon>Clostridiales Family XVII. Incertae Sedis</taxon>
        <taxon>Thermaerobacter</taxon>
    </lineage>
</organism>
<dbReference type="EMBL" id="AENY02000005">
    <property type="protein sequence ID" value="EKP93730.1"/>
    <property type="molecule type" value="Genomic_DNA"/>
</dbReference>
<gene>
    <name evidence="2" type="ORF">ThesuDRAFT_00327</name>
</gene>
<name>K6NXY6_9FIRM</name>
<keyword evidence="1" id="KW-0472">Membrane</keyword>
<comment type="caution">
    <text evidence="2">The sequence shown here is derived from an EMBL/GenBank/DDBJ whole genome shotgun (WGS) entry which is preliminary data.</text>
</comment>
<dbReference type="HOGENOM" id="CLU_3206392_0_0_9"/>
<evidence type="ECO:0000313" key="3">
    <source>
        <dbReference type="Proteomes" id="UP000005710"/>
    </source>
</evidence>
<dbReference type="AlphaFoldDB" id="K6NXY6"/>
<evidence type="ECO:0000313" key="2">
    <source>
        <dbReference type="EMBL" id="EKP93730.1"/>
    </source>
</evidence>
<proteinExistence type="predicted"/>
<keyword evidence="1" id="KW-0812">Transmembrane</keyword>
<dbReference type="Proteomes" id="UP000005710">
    <property type="component" value="Unassembled WGS sequence"/>
</dbReference>
<keyword evidence="1" id="KW-1133">Transmembrane helix</keyword>